<name>A0A8C8VVX6_PERMB</name>
<evidence type="ECO:0000256" key="5">
    <source>
        <dbReference type="SAM" id="SignalP"/>
    </source>
</evidence>
<comment type="subcellular location">
    <subcellularLocation>
        <location evidence="1">Secreted</location>
    </subcellularLocation>
</comment>
<keyword evidence="3" id="KW-0964">Secreted</keyword>
<evidence type="ECO:0000313" key="7">
    <source>
        <dbReference type="Proteomes" id="UP000694547"/>
    </source>
</evidence>
<evidence type="ECO:0000256" key="1">
    <source>
        <dbReference type="ARBA" id="ARBA00004613"/>
    </source>
</evidence>
<dbReference type="Gene3D" id="2.60.40.3210">
    <property type="entry name" value="Zona pellucida, ZP-N domain"/>
    <property type="match status" value="1"/>
</dbReference>
<reference evidence="6" key="3">
    <citation type="submission" date="2025-09" db="UniProtKB">
        <authorList>
            <consortium name="Ensembl"/>
        </authorList>
    </citation>
    <scope>IDENTIFICATION</scope>
</reference>
<feature type="signal peptide" evidence="5">
    <location>
        <begin position="1"/>
        <end position="23"/>
    </location>
</feature>
<evidence type="ECO:0000256" key="4">
    <source>
        <dbReference type="ARBA" id="ARBA00022729"/>
    </source>
</evidence>
<feature type="chain" id="PRO_5034978219" evidence="5">
    <location>
        <begin position="24"/>
        <end position="167"/>
    </location>
</feature>
<organism evidence="6 7">
    <name type="scientific">Peromyscus maniculatus bairdii</name>
    <name type="common">Prairie deer mouse</name>
    <dbReference type="NCBI Taxonomy" id="230844"/>
    <lineage>
        <taxon>Eukaryota</taxon>
        <taxon>Metazoa</taxon>
        <taxon>Chordata</taxon>
        <taxon>Craniata</taxon>
        <taxon>Vertebrata</taxon>
        <taxon>Euteleostomi</taxon>
        <taxon>Mammalia</taxon>
        <taxon>Eutheria</taxon>
        <taxon>Euarchontoglires</taxon>
        <taxon>Glires</taxon>
        <taxon>Rodentia</taxon>
        <taxon>Myomorpha</taxon>
        <taxon>Muroidea</taxon>
        <taxon>Cricetidae</taxon>
        <taxon>Neotominae</taxon>
        <taxon>Peromyscus</taxon>
    </lineage>
</organism>
<reference evidence="6" key="2">
    <citation type="submission" date="2025-08" db="UniProtKB">
        <authorList>
            <consortium name="Ensembl"/>
        </authorList>
    </citation>
    <scope>IDENTIFICATION</scope>
</reference>
<keyword evidence="7" id="KW-1185">Reference proteome</keyword>
<comment type="similarity">
    <text evidence="2">Belongs to the PLAC1 family.</text>
</comment>
<dbReference type="AlphaFoldDB" id="A0A8C8VVX6"/>
<proteinExistence type="inferred from homology"/>
<keyword evidence="4 5" id="KW-0732">Signal</keyword>
<sequence>MKVSMALEVLVLFPVLVWPCAENIEVVINCSIDWVMVFVSAHSKNRTCPYIFADELVLGQGCPATQIHTNQYDFVYPVHDCGIRTKVISKDTLCFETELYFMPRRTRCDPQTILLQCSASRKSPWFTPESTDEDPKVGSNFFMVDFEAMPKELGLLNVHQSASSNRS</sequence>
<dbReference type="GO" id="GO:0001556">
    <property type="term" value="P:oocyte maturation"/>
    <property type="evidence" value="ECO:0007669"/>
    <property type="project" value="Ensembl"/>
</dbReference>
<evidence type="ECO:0000256" key="3">
    <source>
        <dbReference type="ARBA" id="ARBA00022525"/>
    </source>
</evidence>
<protein>
    <submittedName>
        <fullName evidence="6">Oocyte secreted protein 2</fullName>
    </submittedName>
</protein>
<dbReference type="GO" id="GO:0042585">
    <property type="term" value="C:germinal vesicle"/>
    <property type="evidence" value="ECO:0007669"/>
    <property type="project" value="Ensembl"/>
</dbReference>
<evidence type="ECO:0000256" key="2">
    <source>
        <dbReference type="ARBA" id="ARBA00010071"/>
    </source>
</evidence>
<dbReference type="InterPro" id="IPR033222">
    <property type="entry name" value="PLAC1_fam"/>
</dbReference>
<dbReference type="GO" id="GO:0005576">
    <property type="term" value="C:extracellular region"/>
    <property type="evidence" value="ECO:0007669"/>
    <property type="project" value="UniProtKB-SubCell"/>
</dbReference>
<dbReference type="Proteomes" id="UP000694547">
    <property type="component" value="Chromosome 1"/>
</dbReference>
<dbReference type="PANTHER" id="PTHR14380:SF7">
    <property type="entry name" value="OOCYTE-SECRETED PROTEIN 2"/>
    <property type="match status" value="1"/>
</dbReference>
<evidence type="ECO:0000313" key="6">
    <source>
        <dbReference type="Ensembl" id="ENSPEMP00000014089.1"/>
    </source>
</evidence>
<reference evidence="6 7" key="1">
    <citation type="submission" date="2018-10" db="EMBL/GenBank/DDBJ databases">
        <title>Improved assembly of the deer mouse Peromyscus maniculatus genome.</title>
        <authorList>
            <person name="Lassance J.-M."/>
            <person name="Hoekstra H.E."/>
        </authorList>
    </citation>
    <scope>NUCLEOTIDE SEQUENCE [LARGE SCALE GENOMIC DNA]</scope>
</reference>
<dbReference type="GeneTree" id="ENSGT00530000064049"/>
<dbReference type="GO" id="GO:0005737">
    <property type="term" value="C:cytoplasm"/>
    <property type="evidence" value="ECO:0007669"/>
    <property type="project" value="Ensembl"/>
</dbReference>
<dbReference type="Ensembl" id="ENSPEMT00000018354.2">
    <property type="protein sequence ID" value="ENSPEMP00000014089.1"/>
    <property type="gene ID" value="ENSPEMG00000013991.2"/>
</dbReference>
<dbReference type="PANTHER" id="PTHR14380">
    <property type="entry name" value="PLACENTA-SPECIFIC PROTEIN 1"/>
    <property type="match status" value="1"/>
</dbReference>
<accession>A0A8C8VVX6</accession>